<protein>
    <submittedName>
        <fullName evidence="1">Uncharacterized protein</fullName>
    </submittedName>
</protein>
<proteinExistence type="predicted"/>
<accession>A0A0A9CA06</accession>
<reference evidence="1" key="1">
    <citation type="submission" date="2014-09" db="EMBL/GenBank/DDBJ databases">
        <authorList>
            <person name="Magalhaes I.L.F."/>
            <person name="Oliveira U."/>
            <person name="Santos F.R."/>
            <person name="Vidigal T.H.D.A."/>
            <person name="Brescovit A.D."/>
            <person name="Santos A.J."/>
        </authorList>
    </citation>
    <scope>NUCLEOTIDE SEQUENCE</scope>
    <source>
        <tissue evidence="1">Shoot tissue taken approximately 20 cm above the soil surface</tissue>
    </source>
</reference>
<dbReference type="AlphaFoldDB" id="A0A0A9CA06"/>
<reference evidence="1" key="2">
    <citation type="journal article" date="2015" name="Data Brief">
        <title>Shoot transcriptome of the giant reed, Arundo donax.</title>
        <authorList>
            <person name="Barrero R.A."/>
            <person name="Guerrero F.D."/>
            <person name="Moolhuijzen P."/>
            <person name="Goolsby J.A."/>
            <person name="Tidwell J."/>
            <person name="Bellgard S.E."/>
            <person name="Bellgard M.I."/>
        </authorList>
    </citation>
    <scope>NUCLEOTIDE SEQUENCE</scope>
    <source>
        <tissue evidence="1">Shoot tissue taken approximately 20 cm above the soil surface</tissue>
    </source>
</reference>
<sequence length="34" mass="3646">MHSRCSTPGYTSAIAPSMPLPASVLMTKPVWTKV</sequence>
<organism evidence="1">
    <name type="scientific">Arundo donax</name>
    <name type="common">Giant reed</name>
    <name type="synonym">Donax arundinaceus</name>
    <dbReference type="NCBI Taxonomy" id="35708"/>
    <lineage>
        <taxon>Eukaryota</taxon>
        <taxon>Viridiplantae</taxon>
        <taxon>Streptophyta</taxon>
        <taxon>Embryophyta</taxon>
        <taxon>Tracheophyta</taxon>
        <taxon>Spermatophyta</taxon>
        <taxon>Magnoliopsida</taxon>
        <taxon>Liliopsida</taxon>
        <taxon>Poales</taxon>
        <taxon>Poaceae</taxon>
        <taxon>PACMAD clade</taxon>
        <taxon>Arundinoideae</taxon>
        <taxon>Arundineae</taxon>
        <taxon>Arundo</taxon>
    </lineage>
</organism>
<dbReference type="EMBL" id="GBRH01226597">
    <property type="protein sequence ID" value="JAD71298.1"/>
    <property type="molecule type" value="Transcribed_RNA"/>
</dbReference>
<evidence type="ECO:0000313" key="1">
    <source>
        <dbReference type="EMBL" id="JAD71298.1"/>
    </source>
</evidence>
<name>A0A0A9CA06_ARUDO</name>